<reference evidence="5 6" key="1">
    <citation type="submission" date="2016-09" db="EMBL/GenBank/DDBJ databases">
        <title>Genomic Taxonomy of the Vibrionaceae.</title>
        <authorList>
            <person name="Gonzalez-Castillo A."/>
            <person name="Gomez-Gil B."/>
            <person name="Enciso-Ibarra K."/>
        </authorList>
    </citation>
    <scope>NUCLEOTIDE SEQUENCE [LARGE SCALE GENOMIC DNA]</scope>
    <source>
        <strain evidence="5 6">CAIM 703</strain>
    </source>
</reference>
<gene>
    <name evidence="5" type="ORF">BIY22_11620</name>
</gene>
<evidence type="ECO:0000256" key="2">
    <source>
        <dbReference type="ARBA" id="ARBA00022679"/>
    </source>
</evidence>
<organism evidence="5 6">
    <name type="scientific">Vibrio panuliri</name>
    <dbReference type="NCBI Taxonomy" id="1381081"/>
    <lineage>
        <taxon>Bacteria</taxon>
        <taxon>Pseudomonadati</taxon>
        <taxon>Pseudomonadota</taxon>
        <taxon>Gammaproteobacteria</taxon>
        <taxon>Vibrionales</taxon>
        <taxon>Vibrionaceae</taxon>
        <taxon>Vibrio</taxon>
    </lineage>
</organism>
<protein>
    <recommendedName>
        <fullName evidence="1">citrate lyase holo-[acyl-carrier protein] synthase</fullName>
        <ecNumber evidence="1">2.7.7.61</ecNumber>
    </recommendedName>
</protein>
<evidence type="ECO:0000313" key="5">
    <source>
        <dbReference type="EMBL" id="OLQ86290.1"/>
    </source>
</evidence>
<evidence type="ECO:0000256" key="4">
    <source>
        <dbReference type="ARBA" id="ARBA00048574"/>
    </source>
</evidence>
<comment type="caution">
    <text evidence="5">The sequence shown here is derived from an EMBL/GenBank/DDBJ whole genome shotgun (WGS) entry which is preliminary data.</text>
</comment>
<sequence>MYQGPVVTLEQVLECRESRAYKQREWVKAHSLPLVSFTINMMGAIKKNQISAIAFSAGVDAICASLAQNEIKICYQERCDADTGYEFLAAVEEPDIFRVKRIMVDIEEDHPLGRLFDIDIIPVDLTPISRQQAGHAPRRCLLCQSEAKVCARSRVHSQSELIQHMMELVYDYQSSN</sequence>
<evidence type="ECO:0000256" key="3">
    <source>
        <dbReference type="ARBA" id="ARBA00022695"/>
    </source>
</evidence>
<name>A0A1Q9HAT9_9VIBR</name>
<dbReference type="NCBIfam" id="TIGR03124">
    <property type="entry name" value="citrate_citX"/>
    <property type="match status" value="1"/>
</dbReference>
<dbReference type="STRING" id="1381081.BIY22_11620"/>
<dbReference type="GO" id="GO:0051191">
    <property type="term" value="P:prosthetic group biosynthetic process"/>
    <property type="evidence" value="ECO:0007669"/>
    <property type="project" value="InterPro"/>
</dbReference>
<dbReference type="Proteomes" id="UP000186313">
    <property type="component" value="Unassembled WGS sequence"/>
</dbReference>
<dbReference type="EMBL" id="MJMJ01000043">
    <property type="protein sequence ID" value="OLQ86290.1"/>
    <property type="molecule type" value="Genomic_DNA"/>
</dbReference>
<dbReference type="GO" id="GO:0050519">
    <property type="term" value="F:holo-citrate lyase synthase activity"/>
    <property type="evidence" value="ECO:0007669"/>
    <property type="project" value="UniProtKB-EC"/>
</dbReference>
<accession>A0A1Q9HAT9</accession>
<dbReference type="InterPro" id="IPR005551">
    <property type="entry name" value="CitX"/>
</dbReference>
<proteinExistence type="predicted"/>
<dbReference type="AlphaFoldDB" id="A0A1Q9HAT9"/>
<comment type="catalytic activity">
    <reaction evidence="4">
        <text>apo-[citrate lyase ACP] + 2'-(5''-triphospho-alpha-D-ribosyl)-3'-dephospho-CoA = holo-[citrate lyase ACP] + diphosphate</text>
        <dbReference type="Rhea" id="RHEA:16333"/>
        <dbReference type="Rhea" id="RHEA-COMP:10157"/>
        <dbReference type="Rhea" id="RHEA-COMP:10158"/>
        <dbReference type="ChEBI" id="CHEBI:29999"/>
        <dbReference type="ChEBI" id="CHEBI:33019"/>
        <dbReference type="ChEBI" id="CHEBI:61378"/>
        <dbReference type="ChEBI" id="CHEBI:82683"/>
        <dbReference type="EC" id="2.7.7.61"/>
    </reaction>
</comment>
<dbReference type="OrthoDB" id="3196716at2"/>
<dbReference type="RefSeq" id="WP_075710133.1">
    <property type="nucleotide sequence ID" value="NZ_MJMJ01000043.1"/>
</dbReference>
<keyword evidence="2" id="KW-0808">Transferase</keyword>
<evidence type="ECO:0000313" key="6">
    <source>
        <dbReference type="Proteomes" id="UP000186313"/>
    </source>
</evidence>
<dbReference type="EC" id="2.7.7.61" evidence="1"/>
<dbReference type="Pfam" id="PF03802">
    <property type="entry name" value="CitX"/>
    <property type="match status" value="1"/>
</dbReference>
<keyword evidence="3" id="KW-0548">Nucleotidyltransferase</keyword>
<evidence type="ECO:0000256" key="1">
    <source>
        <dbReference type="ARBA" id="ARBA00012524"/>
    </source>
</evidence>